<dbReference type="RefSeq" id="WP_014254659.1">
    <property type="nucleotide sequence ID" value="NC_016627.1"/>
</dbReference>
<dbReference type="STRING" id="720554.Clocl_1394"/>
<dbReference type="OrthoDB" id="1933775at2"/>
<organism evidence="2 3">
    <name type="scientific">Acetivibrio clariflavus (strain DSM 19732 / NBRC 101661 / EBR45)</name>
    <name type="common">Clostridium clariflavum</name>
    <dbReference type="NCBI Taxonomy" id="720554"/>
    <lineage>
        <taxon>Bacteria</taxon>
        <taxon>Bacillati</taxon>
        <taxon>Bacillota</taxon>
        <taxon>Clostridia</taxon>
        <taxon>Eubacteriales</taxon>
        <taxon>Oscillospiraceae</taxon>
        <taxon>Acetivibrio</taxon>
    </lineage>
</organism>
<protein>
    <submittedName>
        <fullName evidence="2">Prepilin-type N-terminal cleavage/methylation domain-containing protein</fullName>
    </submittedName>
</protein>
<keyword evidence="1" id="KW-0812">Transmembrane</keyword>
<accession>G8M0K0</accession>
<dbReference type="HOGENOM" id="CLU_1341323_0_0_9"/>
<dbReference type="eggNOG" id="ENOG50333S5">
    <property type="taxonomic scope" value="Bacteria"/>
</dbReference>
<reference evidence="2 3" key="2">
    <citation type="journal article" date="2012" name="Stand. Genomic Sci.">
        <title>Complete Genome Sequence of Clostridium clariflavum DSM 19732.</title>
        <authorList>
            <person name="Izquierdo J.A."/>
            <person name="Goodwin L."/>
            <person name="Davenport K.W."/>
            <person name="Teshima H."/>
            <person name="Bruce D."/>
            <person name="Detter C."/>
            <person name="Tapia R."/>
            <person name="Han S."/>
            <person name="Land M."/>
            <person name="Hauser L."/>
            <person name="Jeffries C.D."/>
            <person name="Han J."/>
            <person name="Pitluck S."/>
            <person name="Nolan M."/>
            <person name="Chen A."/>
            <person name="Huntemann M."/>
            <person name="Mavromatis K."/>
            <person name="Mikhailova N."/>
            <person name="Liolios K."/>
            <person name="Woyke T."/>
            <person name="Lynd L.R."/>
        </authorList>
    </citation>
    <scope>NUCLEOTIDE SEQUENCE [LARGE SCALE GENOMIC DNA]</scope>
    <source>
        <strain evidence="3">DSM 19732 / NBRC 101661 / EBR45</strain>
    </source>
</reference>
<evidence type="ECO:0000256" key="1">
    <source>
        <dbReference type="SAM" id="Phobius"/>
    </source>
</evidence>
<dbReference type="InterPro" id="IPR012902">
    <property type="entry name" value="N_methyl_site"/>
</dbReference>
<proteinExistence type="predicted"/>
<reference evidence="3" key="1">
    <citation type="submission" date="2011-12" db="EMBL/GenBank/DDBJ databases">
        <title>Complete sequence of Clostridium clariflavum DSM 19732.</title>
        <authorList>
            <consortium name="US DOE Joint Genome Institute"/>
            <person name="Lucas S."/>
            <person name="Han J."/>
            <person name="Lapidus A."/>
            <person name="Cheng J.-F."/>
            <person name="Goodwin L."/>
            <person name="Pitluck S."/>
            <person name="Peters L."/>
            <person name="Teshima H."/>
            <person name="Detter J.C."/>
            <person name="Han C."/>
            <person name="Tapia R."/>
            <person name="Land M."/>
            <person name="Hauser L."/>
            <person name="Kyrpides N."/>
            <person name="Ivanova N."/>
            <person name="Pagani I."/>
            <person name="Kitzmiller T."/>
            <person name="Lynd L."/>
            <person name="Izquierdo J."/>
            <person name="Woyke T."/>
        </authorList>
    </citation>
    <scope>NUCLEOTIDE SEQUENCE [LARGE SCALE GENOMIC DNA]</scope>
    <source>
        <strain evidence="3">DSM 19732 / NBRC 101661 / EBR45</strain>
    </source>
</reference>
<evidence type="ECO:0000313" key="3">
    <source>
        <dbReference type="Proteomes" id="UP000005435"/>
    </source>
</evidence>
<dbReference type="Proteomes" id="UP000005435">
    <property type="component" value="Chromosome"/>
</dbReference>
<sequence length="204" mass="23557" precursor="true">MLIKNKKGISLTEVLVALALVGIVSPLIFTIFVFGLEDYSTTTKYLNQQYSVMEVIRYIRQDIEAAKKVTYLYTEEAEGPEIKEIIFEFPNGDLRMWKFEALGDDGDSFKGLRLKSVPKGKYTLDDEKYEITDSSIEYQNIIDKLDLSQSGFEIKSESATPSKLILTIRPERLNKTRYRGRNVNENIITEFSVRYKINEKLLIE</sequence>
<dbReference type="Pfam" id="PF07963">
    <property type="entry name" value="N_methyl"/>
    <property type="match status" value="1"/>
</dbReference>
<name>G8M0K0_ACECE</name>
<keyword evidence="3" id="KW-1185">Reference proteome</keyword>
<gene>
    <name evidence="2" type="ordered locus">Clocl_1394</name>
</gene>
<dbReference type="KEGG" id="ccl:Clocl_1394"/>
<dbReference type="AlphaFoldDB" id="G8M0K0"/>
<dbReference type="EMBL" id="CP003065">
    <property type="protein sequence ID" value="AEV68045.1"/>
    <property type="molecule type" value="Genomic_DNA"/>
</dbReference>
<dbReference type="NCBIfam" id="TIGR02532">
    <property type="entry name" value="IV_pilin_GFxxxE"/>
    <property type="match status" value="1"/>
</dbReference>
<keyword evidence="1" id="KW-0472">Membrane</keyword>
<feature type="transmembrane region" description="Helical" evidence="1">
    <location>
        <begin position="12"/>
        <end position="36"/>
    </location>
</feature>
<keyword evidence="1" id="KW-1133">Transmembrane helix</keyword>
<evidence type="ECO:0000313" key="2">
    <source>
        <dbReference type="EMBL" id="AEV68045.1"/>
    </source>
</evidence>